<dbReference type="InterPro" id="IPR000182">
    <property type="entry name" value="GNAT_dom"/>
</dbReference>
<dbReference type="InterPro" id="IPR050832">
    <property type="entry name" value="Bact_Acetyltransf"/>
</dbReference>
<dbReference type="RefSeq" id="WP_153571701.1">
    <property type="nucleotide sequence ID" value="NZ_CP045725.1"/>
</dbReference>
<dbReference type="PANTHER" id="PTHR43877">
    <property type="entry name" value="AMINOALKYLPHOSPHONATE N-ACETYLTRANSFERASE-RELATED-RELATED"/>
    <property type="match status" value="1"/>
</dbReference>
<dbReference type="CDD" id="cd04301">
    <property type="entry name" value="NAT_SF"/>
    <property type="match status" value="1"/>
</dbReference>
<dbReference type="Pfam" id="PF00583">
    <property type="entry name" value="Acetyltransf_1"/>
    <property type="match status" value="1"/>
</dbReference>
<accession>A0A5Q2FCL8</accession>
<evidence type="ECO:0000256" key="2">
    <source>
        <dbReference type="ARBA" id="ARBA00023315"/>
    </source>
</evidence>
<evidence type="ECO:0000256" key="1">
    <source>
        <dbReference type="ARBA" id="ARBA00022679"/>
    </source>
</evidence>
<evidence type="ECO:0000313" key="5">
    <source>
        <dbReference type="Proteomes" id="UP000386847"/>
    </source>
</evidence>
<gene>
    <name evidence="4" type="ORF">Rai3103_05310</name>
</gene>
<keyword evidence="1 4" id="KW-0808">Transferase</keyword>
<dbReference type="PANTHER" id="PTHR43877:SF2">
    <property type="entry name" value="AMINOALKYLPHOSPHONATE N-ACETYLTRANSFERASE-RELATED"/>
    <property type="match status" value="1"/>
</dbReference>
<evidence type="ECO:0000313" key="4">
    <source>
        <dbReference type="EMBL" id="QGF23174.1"/>
    </source>
</evidence>
<evidence type="ECO:0000259" key="3">
    <source>
        <dbReference type="PROSITE" id="PS51186"/>
    </source>
</evidence>
<dbReference type="AlphaFoldDB" id="A0A5Q2FCL8"/>
<name>A0A5Q2FCL8_9ACTN</name>
<reference evidence="4 5" key="1">
    <citation type="submission" date="2019-10" db="EMBL/GenBank/DDBJ databases">
        <title>Genomic analysis of Raineyella sp. CBA3103.</title>
        <authorList>
            <person name="Roh S.W."/>
        </authorList>
    </citation>
    <scope>NUCLEOTIDE SEQUENCE [LARGE SCALE GENOMIC DNA]</scope>
    <source>
        <strain evidence="4 5">CBA3103</strain>
    </source>
</reference>
<dbReference type="SUPFAM" id="SSF55729">
    <property type="entry name" value="Acyl-CoA N-acyltransferases (Nat)"/>
    <property type="match status" value="1"/>
</dbReference>
<dbReference type="EMBL" id="CP045725">
    <property type="protein sequence ID" value="QGF23174.1"/>
    <property type="molecule type" value="Genomic_DNA"/>
</dbReference>
<proteinExistence type="predicted"/>
<dbReference type="KEGG" id="rain:Rai3103_05310"/>
<feature type="domain" description="N-acetyltransferase" evidence="3">
    <location>
        <begin position="22"/>
        <end position="168"/>
    </location>
</feature>
<keyword evidence="5" id="KW-1185">Reference proteome</keyword>
<keyword evidence="2" id="KW-0012">Acyltransferase</keyword>
<dbReference type="Proteomes" id="UP000386847">
    <property type="component" value="Chromosome"/>
</dbReference>
<dbReference type="Gene3D" id="3.40.630.30">
    <property type="match status" value="1"/>
</dbReference>
<protein>
    <submittedName>
        <fullName evidence="4">GNAT family N-acetyltransferase</fullName>
    </submittedName>
</protein>
<dbReference type="PROSITE" id="PS51186">
    <property type="entry name" value="GNAT"/>
    <property type="match status" value="1"/>
</dbReference>
<dbReference type="GO" id="GO:0016747">
    <property type="term" value="F:acyltransferase activity, transferring groups other than amino-acyl groups"/>
    <property type="evidence" value="ECO:0007669"/>
    <property type="project" value="InterPro"/>
</dbReference>
<organism evidence="4 5">
    <name type="scientific">Raineyella fluvialis</name>
    <dbReference type="NCBI Taxonomy" id="2662261"/>
    <lineage>
        <taxon>Bacteria</taxon>
        <taxon>Bacillati</taxon>
        <taxon>Actinomycetota</taxon>
        <taxon>Actinomycetes</taxon>
        <taxon>Propionibacteriales</taxon>
        <taxon>Propionibacteriaceae</taxon>
        <taxon>Raineyella</taxon>
    </lineage>
</organism>
<sequence>MAKLVAGTSGVIIMFMALTLPLTVRHTTEGDIEAILRLEKSTDTAEWLGPTGRDYHEASLADPDQEHLLLFEGTELAGYAILSGVLDGGDIELRRMVVAPAHRGKGLGHQFVRYVVDYTKETYACRGMWLDMKCHNDRARKLYASEGFTSFVPARDGKLGRSYMRRKL</sequence>
<dbReference type="InterPro" id="IPR016181">
    <property type="entry name" value="Acyl_CoA_acyltransferase"/>
</dbReference>